<keyword evidence="1" id="KW-0004">4Fe-4S</keyword>
<accession>A0A1W1C617</accession>
<evidence type="ECO:0000259" key="8">
    <source>
        <dbReference type="SMART" id="SM00986"/>
    </source>
</evidence>
<dbReference type="SUPFAM" id="SSF52141">
    <property type="entry name" value="Uracil-DNA glycosylase-like"/>
    <property type="match status" value="1"/>
</dbReference>
<proteinExistence type="predicted"/>
<dbReference type="InterPro" id="IPR051536">
    <property type="entry name" value="UDG_Type-4/5"/>
</dbReference>
<feature type="domain" description="Uracil-DNA glycosylase-like" evidence="8">
    <location>
        <begin position="65"/>
        <end position="213"/>
    </location>
</feature>
<evidence type="ECO:0000256" key="6">
    <source>
        <dbReference type="ARBA" id="ARBA00023014"/>
    </source>
</evidence>
<dbReference type="PANTHER" id="PTHR33693:SF1">
    <property type="entry name" value="TYPE-4 URACIL-DNA GLYCOSYLASE"/>
    <property type="match status" value="1"/>
</dbReference>
<dbReference type="GO" id="GO:0097506">
    <property type="term" value="F:deaminated base DNA N-glycosylase activity"/>
    <property type="evidence" value="ECO:0007669"/>
    <property type="project" value="UniProtKB-ARBA"/>
</dbReference>
<evidence type="ECO:0000256" key="3">
    <source>
        <dbReference type="ARBA" id="ARBA00022763"/>
    </source>
</evidence>
<keyword evidence="6" id="KW-0411">Iron-sulfur</keyword>
<evidence type="ECO:0000256" key="2">
    <source>
        <dbReference type="ARBA" id="ARBA00022723"/>
    </source>
</evidence>
<dbReference type="EMBL" id="FPHB01000051">
    <property type="protein sequence ID" value="SFV61308.1"/>
    <property type="molecule type" value="Genomic_DNA"/>
</dbReference>
<keyword evidence="5" id="KW-0408">Iron</keyword>
<evidence type="ECO:0000256" key="7">
    <source>
        <dbReference type="ARBA" id="ARBA00023204"/>
    </source>
</evidence>
<dbReference type="GO" id="GO:0006281">
    <property type="term" value="P:DNA repair"/>
    <property type="evidence" value="ECO:0007669"/>
    <property type="project" value="UniProtKB-KW"/>
</dbReference>
<protein>
    <submittedName>
        <fullName evidence="9">Uracil-DNA glycosylase, family 4</fullName>
    </submittedName>
</protein>
<keyword evidence="4" id="KW-0378">Hydrolase</keyword>
<organism evidence="9">
    <name type="scientific">hydrothermal vent metagenome</name>
    <dbReference type="NCBI Taxonomy" id="652676"/>
    <lineage>
        <taxon>unclassified sequences</taxon>
        <taxon>metagenomes</taxon>
        <taxon>ecological metagenomes</taxon>
    </lineage>
</organism>
<keyword evidence="3" id="KW-0227">DNA damage</keyword>
<dbReference type="GO" id="GO:0046872">
    <property type="term" value="F:metal ion binding"/>
    <property type="evidence" value="ECO:0007669"/>
    <property type="project" value="UniProtKB-KW"/>
</dbReference>
<evidence type="ECO:0000256" key="5">
    <source>
        <dbReference type="ARBA" id="ARBA00023004"/>
    </source>
</evidence>
<keyword evidence="7" id="KW-0234">DNA repair</keyword>
<name>A0A1W1C617_9ZZZZ</name>
<reference evidence="9" key="1">
    <citation type="submission" date="2016-10" db="EMBL/GenBank/DDBJ databases">
        <authorList>
            <person name="de Groot N.N."/>
        </authorList>
    </citation>
    <scope>NUCLEOTIDE SEQUENCE</scope>
</reference>
<dbReference type="AlphaFoldDB" id="A0A1W1C617"/>
<dbReference type="GO" id="GO:0051539">
    <property type="term" value="F:4 iron, 4 sulfur cluster binding"/>
    <property type="evidence" value="ECO:0007669"/>
    <property type="project" value="UniProtKB-KW"/>
</dbReference>
<dbReference type="Gene3D" id="3.40.470.10">
    <property type="entry name" value="Uracil-DNA glycosylase-like domain"/>
    <property type="match status" value="1"/>
</dbReference>
<sequence>MKSYQNLKILQNLYRLKAMGYNYVDPIDINENTQTLSINDPKNLQKEIATCHLCDFSKSRSQSMSGFGSLSAPVMFIDHVVSELEDETNSYFCGRSGEMLKNMIQNVLGFSIEDIFYTHTIKCKPLDIHSSYKSEWLSCSSYLFAQIEQIRPKVIVTLGEDAFSYLSSTPKEEFEKLRGHIIEFKKSKLIPIYHPSYILRNPNLKRIVYNDLKTIKSCL</sequence>
<dbReference type="InterPro" id="IPR005122">
    <property type="entry name" value="Uracil-DNA_glycosylase-like"/>
</dbReference>
<dbReference type="Pfam" id="PF03167">
    <property type="entry name" value="UDG"/>
    <property type="match status" value="1"/>
</dbReference>
<dbReference type="PANTHER" id="PTHR33693">
    <property type="entry name" value="TYPE-5 URACIL-DNA GLYCOSYLASE"/>
    <property type="match status" value="1"/>
</dbReference>
<dbReference type="SMART" id="SM00986">
    <property type="entry name" value="UDG"/>
    <property type="match status" value="1"/>
</dbReference>
<dbReference type="SMART" id="SM00987">
    <property type="entry name" value="UreE_C"/>
    <property type="match status" value="1"/>
</dbReference>
<evidence type="ECO:0000313" key="9">
    <source>
        <dbReference type="EMBL" id="SFV61308.1"/>
    </source>
</evidence>
<evidence type="ECO:0000256" key="1">
    <source>
        <dbReference type="ARBA" id="ARBA00022485"/>
    </source>
</evidence>
<dbReference type="CDD" id="cd10030">
    <property type="entry name" value="UDG-F4_TTUDGA_SPO1dp_like"/>
    <property type="match status" value="1"/>
</dbReference>
<gene>
    <name evidence="9" type="ORF">MNB_SM-7-538</name>
</gene>
<keyword evidence="2" id="KW-0479">Metal-binding</keyword>
<dbReference type="InterPro" id="IPR036895">
    <property type="entry name" value="Uracil-DNA_glycosylase-like_sf"/>
</dbReference>
<evidence type="ECO:0000256" key="4">
    <source>
        <dbReference type="ARBA" id="ARBA00022801"/>
    </source>
</evidence>